<dbReference type="PANTHER" id="PTHR30629">
    <property type="entry name" value="PROPHAGE INTEGRASE"/>
    <property type="match status" value="1"/>
</dbReference>
<evidence type="ECO:0008006" key="6">
    <source>
        <dbReference type="Google" id="ProtNLM"/>
    </source>
</evidence>
<organism evidence="4 5">
    <name type="scientific">Psittacicella melopsittaci</name>
    <dbReference type="NCBI Taxonomy" id="2028576"/>
    <lineage>
        <taxon>Bacteria</taxon>
        <taxon>Pseudomonadati</taxon>
        <taxon>Pseudomonadota</taxon>
        <taxon>Gammaproteobacteria</taxon>
        <taxon>Pasteurellales</taxon>
        <taxon>Psittacicellaceae</taxon>
        <taxon>Psittacicella</taxon>
    </lineage>
</organism>
<dbReference type="RefSeq" id="WP_119497393.1">
    <property type="nucleotide sequence ID" value="NZ_NRJH01000052.1"/>
</dbReference>
<name>A0A3A1Y2R7_9GAMM</name>
<gene>
    <name evidence="4" type="ORF">CJP74_06120</name>
</gene>
<keyword evidence="3" id="KW-0233">DNA recombination</keyword>
<dbReference type="PANTHER" id="PTHR30629:SF2">
    <property type="entry name" value="PROPHAGE INTEGRASE INTS-RELATED"/>
    <property type="match status" value="1"/>
</dbReference>
<comment type="similarity">
    <text evidence="1">Belongs to the 'phage' integrase family.</text>
</comment>
<evidence type="ECO:0000256" key="1">
    <source>
        <dbReference type="ARBA" id="ARBA00008857"/>
    </source>
</evidence>
<dbReference type="AlphaFoldDB" id="A0A3A1Y2R7"/>
<evidence type="ECO:0000313" key="5">
    <source>
        <dbReference type="Proteomes" id="UP000266258"/>
    </source>
</evidence>
<sequence length="242" mass="28546">MRDAFKKLQEQGKFGSIKATYAFVRTILKFGENEQLFSGVHLPELQNLLPGLKKCVPRKMLDPQLLPALINRMIDICQNGKKQDHKNVKIILLLLLTACRANEIIKVQPTELVANWLIIPPERMKAKKEHRVYIPQQILPLVNHENTSLSQLNYYKKVKFADFSFDFHGFRSLFLTIMFEKFPQMQDALSACLAHGKNHSNEADRFYNRYQFDKEKEFLYCQWFKYLMINTRLEHLLKILLK</sequence>
<comment type="caution">
    <text evidence="4">The sequence shown here is derived from an EMBL/GenBank/DDBJ whole genome shotgun (WGS) entry which is preliminary data.</text>
</comment>
<dbReference type="InterPro" id="IPR013762">
    <property type="entry name" value="Integrase-like_cat_sf"/>
</dbReference>
<reference evidence="4 5" key="1">
    <citation type="submission" date="2017-08" db="EMBL/GenBank/DDBJ databases">
        <title>Reclassification of Bisgaard taxon 37 and 44.</title>
        <authorList>
            <person name="Christensen H."/>
        </authorList>
    </citation>
    <scope>NUCLEOTIDE SEQUENCE [LARGE SCALE GENOMIC DNA]</scope>
    <source>
        <strain evidence="4 5">B96_4</strain>
    </source>
</reference>
<protein>
    <recommendedName>
        <fullName evidence="6">Integrase</fullName>
    </recommendedName>
</protein>
<dbReference type="OrthoDB" id="9795573at2"/>
<keyword evidence="2" id="KW-0229">DNA integration</keyword>
<evidence type="ECO:0000256" key="2">
    <source>
        <dbReference type="ARBA" id="ARBA00022908"/>
    </source>
</evidence>
<dbReference type="InterPro" id="IPR011010">
    <property type="entry name" value="DNA_brk_join_enz"/>
</dbReference>
<dbReference type="SUPFAM" id="SSF56349">
    <property type="entry name" value="DNA breaking-rejoining enzymes"/>
    <property type="match status" value="1"/>
</dbReference>
<dbReference type="EMBL" id="NRJH01000052">
    <property type="protein sequence ID" value="RIY31855.1"/>
    <property type="molecule type" value="Genomic_DNA"/>
</dbReference>
<dbReference type="GO" id="GO:0006310">
    <property type="term" value="P:DNA recombination"/>
    <property type="evidence" value="ECO:0007669"/>
    <property type="project" value="UniProtKB-KW"/>
</dbReference>
<keyword evidence="5" id="KW-1185">Reference proteome</keyword>
<dbReference type="GO" id="GO:0003677">
    <property type="term" value="F:DNA binding"/>
    <property type="evidence" value="ECO:0007669"/>
    <property type="project" value="InterPro"/>
</dbReference>
<evidence type="ECO:0000313" key="4">
    <source>
        <dbReference type="EMBL" id="RIY31855.1"/>
    </source>
</evidence>
<dbReference type="Gene3D" id="1.10.443.10">
    <property type="entry name" value="Intergrase catalytic core"/>
    <property type="match status" value="1"/>
</dbReference>
<accession>A0A3A1Y2R7</accession>
<dbReference type="Proteomes" id="UP000266258">
    <property type="component" value="Unassembled WGS sequence"/>
</dbReference>
<proteinExistence type="inferred from homology"/>
<dbReference type="InterPro" id="IPR050808">
    <property type="entry name" value="Phage_Integrase"/>
</dbReference>
<evidence type="ECO:0000256" key="3">
    <source>
        <dbReference type="ARBA" id="ARBA00023172"/>
    </source>
</evidence>
<dbReference type="GO" id="GO:0015074">
    <property type="term" value="P:DNA integration"/>
    <property type="evidence" value="ECO:0007669"/>
    <property type="project" value="UniProtKB-KW"/>
</dbReference>